<dbReference type="Gene3D" id="1.10.150.130">
    <property type="match status" value="1"/>
</dbReference>
<name>A0A5S4FM73_9ACTN</name>
<feature type="domain" description="Core-binding (CB)" evidence="6">
    <location>
        <begin position="21"/>
        <end position="104"/>
    </location>
</feature>
<feature type="domain" description="Tyr recombinase" evidence="5">
    <location>
        <begin position="127"/>
        <end position="320"/>
    </location>
</feature>
<dbReference type="OrthoDB" id="4137935at2"/>
<evidence type="ECO:0000259" key="6">
    <source>
        <dbReference type="PROSITE" id="PS51900"/>
    </source>
</evidence>
<evidence type="ECO:0000256" key="4">
    <source>
        <dbReference type="PROSITE-ProRule" id="PRU01248"/>
    </source>
</evidence>
<evidence type="ECO:0000313" key="7">
    <source>
        <dbReference type="EMBL" id="TMR21534.1"/>
    </source>
</evidence>
<keyword evidence="2 4" id="KW-0238">DNA-binding</keyword>
<reference evidence="7 8" key="1">
    <citation type="submission" date="2019-05" db="EMBL/GenBank/DDBJ databases">
        <title>Draft genome sequence of Nonomuraea zeae DSM 100528.</title>
        <authorList>
            <person name="Saricaoglu S."/>
            <person name="Isik K."/>
        </authorList>
    </citation>
    <scope>NUCLEOTIDE SEQUENCE [LARGE SCALE GENOMIC DNA]</scope>
    <source>
        <strain evidence="7 8">DSM 100528</strain>
    </source>
</reference>
<dbReference type="PROSITE" id="PS51898">
    <property type="entry name" value="TYR_RECOMBINASE"/>
    <property type="match status" value="1"/>
</dbReference>
<dbReference type="InterPro" id="IPR010998">
    <property type="entry name" value="Integrase_recombinase_N"/>
</dbReference>
<dbReference type="PROSITE" id="PS51900">
    <property type="entry name" value="CB"/>
    <property type="match status" value="1"/>
</dbReference>
<evidence type="ECO:0000256" key="3">
    <source>
        <dbReference type="ARBA" id="ARBA00023172"/>
    </source>
</evidence>
<evidence type="ECO:0000256" key="1">
    <source>
        <dbReference type="ARBA" id="ARBA00022908"/>
    </source>
</evidence>
<comment type="caution">
    <text evidence="7">The sequence shown here is derived from an EMBL/GenBank/DDBJ whole genome shotgun (WGS) entry which is preliminary data.</text>
</comment>
<dbReference type="GO" id="GO:0003677">
    <property type="term" value="F:DNA binding"/>
    <property type="evidence" value="ECO:0007669"/>
    <property type="project" value="UniProtKB-UniRule"/>
</dbReference>
<dbReference type="Proteomes" id="UP000306628">
    <property type="component" value="Unassembled WGS sequence"/>
</dbReference>
<dbReference type="SUPFAM" id="SSF56349">
    <property type="entry name" value="DNA breaking-rejoining enzymes"/>
    <property type="match status" value="1"/>
</dbReference>
<dbReference type="RefSeq" id="WP_138697037.1">
    <property type="nucleotide sequence ID" value="NZ_JBHSAZ010000055.1"/>
</dbReference>
<keyword evidence="1" id="KW-0229">DNA integration</keyword>
<dbReference type="AlphaFoldDB" id="A0A5S4FM73"/>
<evidence type="ECO:0000313" key="8">
    <source>
        <dbReference type="Proteomes" id="UP000306628"/>
    </source>
</evidence>
<organism evidence="7 8">
    <name type="scientific">Nonomuraea zeae</name>
    <dbReference type="NCBI Taxonomy" id="1642303"/>
    <lineage>
        <taxon>Bacteria</taxon>
        <taxon>Bacillati</taxon>
        <taxon>Actinomycetota</taxon>
        <taxon>Actinomycetes</taxon>
        <taxon>Streptosporangiales</taxon>
        <taxon>Streptosporangiaceae</taxon>
        <taxon>Nonomuraea</taxon>
    </lineage>
</organism>
<evidence type="ECO:0000259" key="5">
    <source>
        <dbReference type="PROSITE" id="PS51898"/>
    </source>
</evidence>
<dbReference type="InterPro" id="IPR044068">
    <property type="entry name" value="CB"/>
</dbReference>
<dbReference type="EMBL" id="VCKX01000294">
    <property type="protein sequence ID" value="TMR21534.1"/>
    <property type="molecule type" value="Genomic_DNA"/>
</dbReference>
<dbReference type="Gene3D" id="1.10.443.10">
    <property type="entry name" value="Intergrase catalytic core"/>
    <property type="match status" value="1"/>
</dbReference>
<dbReference type="PANTHER" id="PTHR30349:SF81">
    <property type="entry name" value="TYROSINE RECOMBINASE XERC"/>
    <property type="match status" value="1"/>
</dbReference>
<dbReference type="InterPro" id="IPR004107">
    <property type="entry name" value="Integrase_SAM-like_N"/>
</dbReference>
<evidence type="ECO:0000256" key="2">
    <source>
        <dbReference type="ARBA" id="ARBA00023125"/>
    </source>
</evidence>
<proteinExistence type="predicted"/>
<dbReference type="InterPro" id="IPR050090">
    <property type="entry name" value="Tyrosine_recombinase_XerCD"/>
</dbReference>
<sequence>MTAGLAPRPGHDLAFPPDLLGYVQDLTMAWLLSYDSPNTRASYRREIERWFSFCAETGLDPLQARKSHGNVYKRWLELQAGKPIPPKTMNLRISAVSSWYDYLYDEDVIDANRFKGTRRPKVNRQHSETVGLTRAQARDVLHAADHDHGRERQRTAALIRLLMETGIRETEALAAQLTDLGYERGHRTLRIVGKGARPKTRKVPPAAAYAIEVYLTKRAERAGVMVEQLAGPLFATSTGRRLDRKDVYELVVRVGRQAGIDGLHPHKLRHTFATLAEEAGVSVKKIQEALDHAQSSTTDIYLTTARRLEDDPSDLVAAAIE</sequence>
<protein>
    <submittedName>
        <fullName evidence="7">Integrase</fullName>
    </submittedName>
</protein>
<keyword evidence="8" id="KW-1185">Reference proteome</keyword>
<gene>
    <name evidence="7" type="ORF">ETD85_50740</name>
</gene>
<dbReference type="PANTHER" id="PTHR30349">
    <property type="entry name" value="PHAGE INTEGRASE-RELATED"/>
    <property type="match status" value="1"/>
</dbReference>
<dbReference type="GO" id="GO:0006310">
    <property type="term" value="P:DNA recombination"/>
    <property type="evidence" value="ECO:0007669"/>
    <property type="project" value="UniProtKB-KW"/>
</dbReference>
<dbReference type="InterPro" id="IPR002104">
    <property type="entry name" value="Integrase_catalytic"/>
</dbReference>
<dbReference type="Pfam" id="PF02899">
    <property type="entry name" value="Phage_int_SAM_1"/>
    <property type="match status" value="1"/>
</dbReference>
<keyword evidence="3" id="KW-0233">DNA recombination</keyword>
<dbReference type="InterPro" id="IPR011010">
    <property type="entry name" value="DNA_brk_join_enz"/>
</dbReference>
<dbReference type="GO" id="GO:0015074">
    <property type="term" value="P:DNA integration"/>
    <property type="evidence" value="ECO:0007669"/>
    <property type="project" value="UniProtKB-KW"/>
</dbReference>
<dbReference type="InterPro" id="IPR013762">
    <property type="entry name" value="Integrase-like_cat_sf"/>
</dbReference>
<accession>A0A5S4FM73</accession>
<dbReference type="Pfam" id="PF00589">
    <property type="entry name" value="Phage_integrase"/>
    <property type="match status" value="1"/>
</dbReference>